<dbReference type="Pfam" id="PF12937">
    <property type="entry name" value="F-box-like"/>
    <property type="match status" value="1"/>
</dbReference>
<protein>
    <recommendedName>
        <fullName evidence="2">F-box domain-containing protein</fullName>
    </recommendedName>
</protein>
<dbReference type="InterPro" id="IPR001810">
    <property type="entry name" value="F-box_dom"/>
</dbReference>
<proteinExistence type="predicted"/>
<dbReference type="GeneID" id="59326529"/>
<dbReference type="EMBL" id="CP059250">
    <property type="protein sequence ID" value="QLL33333.1"/>
    <property type="molecule type" value="Genomic_DNA"/>
</dbReference>
<dbReference type="AlphaFoldDB" id="A0A7G3ZIJ7"/>
<evidence type="ECO:0000259" key="2">
    <source>
        <dbReference type="PROSITE" id="PS50181"/>
    </source>
</evidence>
<feature type="region of interest" description="Disordered" evidence="1">
    <location>
        <begin position="186"/>
        <end position="207"/>
    </location>
</feature>
<sequence>MKRLQLFSSSKYFSLSSKSSDEGTPRGRSPARTRPKRYQPVRKGAERRPRLHLLSLPSKILSQIIGQLDVNTLLSLCQVNSELYELISNEFLYRRITLDNKLSLLKFNALIHSEFRTSSALAEQNCCKQASQNVRFLVRSIEFRNPQCQDSLLKYSKYYRSNASGQEFLAGSYGFENDLTPTISNSKSRTSTISENSANSSRRHSDKLDHAVSEKYRNLYKLECQFSQYTYIELMLDIIDYLPNLSQIVLDNVQPGFKVPLWYSVLNDGSRDFFKKIISGQQSMTCKDLRTFEISADFASKYEDRFHLLPRVKRLEIRAALDKRTRRQVLLKPNLLCCFGIIDELILQNVIIDTESLEAPLEFVPFHLRLEPSGVYDLHSTIRSLTLKSCEIIPGNGILTRFYDYFKCVRELRLLEMISKFDMLLCNCFASLTELTIDCSSPCFTSEKVVNDDYYYEKEDLLDSSEQDLDSDQLSVPETLFDQPINYYVAAPPPTSPVVLAMQLKYLTKPMVQSQAGARKAAQVTRSQNDFFKSSRVPEFHRFFHYNKKLWDRLPRKNINISIVNIPFTNVFPMSPQLYCEKLLKPLEDDQQTLLPPRASLLADDQDKEHYWDCALKECLLDSVRDSTAIASYYDSNVEDLINDMDTGLLNNLENFKMFQDIPNLNAWFFLKSLSEFKSVRMHMLKQWLFCTPRSRFDWEILLKPVLNVSVPVEVRDRDGVVLYSYGSKKLPKKRAST</sequence>
<evidence type="ECO:0000256" key="1">
    <source>
        <dbReference type="SAM" id="MobiDB-lite"/>
    </source>
</evidence>
<dbReference type="SUPFAM" id="SSF81383">
    <property type="entry name" value="F-box domain"/>
    <property type="match status" value="1"/>
</dbReference>
<feature type="compositionally biased region" description="Low complexity" evidence="1">
    <location>
        <begin position="1"/>
        <end position="18"/>
    </location>
</feature>
<keyword evidence="4" id="KW-1185">Reference proteome</keyword>
<gene>
    <name evidence="3" type="ORF">HG536_0E02440</name>
</gene>
<dbReference type="OrthoDB" id="4032719at2759"/>
<feature type="compositionally biased region" description="Basic residues" evidence="1">
    <location>
        <begin position="29"/>
        <end position="40"/>
    </location>
</feature>
<dbReference type="InterPro" id="IPR036047">
    <property type="entry name" value="F-box-like_dom_sf"/>
</dbReference>
<dbReference type="Gene3D" id="1.20.1280.50">
    <property type="match status" value="1"/>
</dbReference>
<reference evidence="3 4" key="1">
    <citation type="submission" date="2020-06" db="EMBL/GenBank/DDBJ databases">
        <title>The yeast mating-type switching endonuclease HO is a domesticated member of an unorthodox homing genetic element family.</title>
        <authorList>
            <person name="Coughlan A.Y."/>
            <person name="Lombardi L."/>
            <person name="Braun-Galleani S."/>
            <person name="Martos A.R."/>
            <person name="Galeote V."/>
            <person name="Bigey F."/>
            <person name="Dequin S."/>
            <person name="Byrne K.P."/>
            <person name="Wolfe K.H."/>
        </authorList>
    </citation>
    <scope>NUCLEOTIDE SEQUENCE [LARGE SCALE GENOMIC DNA]</scope>
    <source>
        <strain evidence="3 4">CBS764</strain>
    </source>
</reference>
<feature type="region of interest" description="Disordered" evidence="1">
    <location>
        <begin position="1"/>
        <end position="45"/>
    </location>
</feature>
<feature type="compositionally biased region" description="Polar residues" evidence="1">
    <location>
        <begin position="186"/>
        <end position="200"/>
    </location>
</feature>
<dbReference type="RefSeq" id="XP_037140007.1">
    <property type="nucleotide sequence ID" value="XM_037284111.1"/>
</dbReference>
<evidence type="ECO:0000313" key="4">
    <source>
        <dbReference type="Proteomes" id="UP000515788"/>
    </source>
</evidence>
<dbReference type="SMART" id="SM00256">
    <property type="entry name" value="FBOX"/>
    <property type="match status" value="1"/>
</dbReference>
<dbReference type="KEGG" id="tgb:HG536_0E02440"/>
<evidence type="ECO:0000313" key="3">
    <source>
        <dbReference type="EMBL" id="QLL33333.1"/>
    </source>
</evidence>
<dbReference type="PROSITE" id="PS50181">
    <property type="entry name" value="FBOX"/>
    <property type="match status" value="1"/>
</dbReference>
<organism evidence="3 4">
    <name type="scientific">Torulaspora globosa</name>
    <dbReference type="NCBI Taxonomy" id="48254"/>
    <lineage>
        <taxon>Eukaryota</taxon>
        <taxon>Fungi</taxon>
        <taxon>Dikarya</taxon>
        <taxon>Ascomycota</taxon>
        <taxon>Saccharomycotina</taxon>
        <taxon>Saccharomycetes</taxon>
        <taxon>Saccharomycetales</taxon>
        <taxon>Saccharomycetaceae</taxon>
        <taxon>Torulaspora</taxon>
    </lineage>
</organism>
<dbReference type="Proteomes" id="UP000515788">
    <property type="component" value="Chromosome 5"/>
</dbReference>
<name>A0A7G3ZIJ7_9SACH</name>
<feature type="domain" description="F-box" evidence="2">
    <location>
        <begin position="50"/>
        <end position="96"/>
    </location>
</feature>
<accession>A0A7G3ZIJ7</accession>